<feature type="compositionally biased region" description="Basic and acidic residues" evidence="1">
    <location>
        <begin position="240"/>
        <end position="258"/>
    </location>
</feature>
<feature type="region of interest" description="Disordered" evidence="1">
    <location>
        <begin position="218"/>
        <end position="258"/>
    </location>
</feature>
<dbReference type="SUPFAM" id="SSF58087">
    <property type="entry name" value="Variant surface glycoprotein (N-terminal domain)"/>
    <property type="match status" value="1"/>
</dbReference>
<feature type="compositionally biased region" description="Polar residues" evidence="1">
    <location>
        <begin position="218"/>
        <end position="229"/>
    </location>
</feature>
<dbReference type="AlphaFoldDB" id="A0A1J0RCR8"/>
<accession>A0A1J0RCR8</accession>
<dbReference type="VEuPathDB" id="TriTrypDB:Tb11.v5.0143"/>
<evidence type="ECO:0000313" key="2">
    <source>
        <dbReference type="EMBL" id="APD75560.1"/>
    </source>
</evidence>
<dbReference type="VEuPathDB" id="TriTrypDB:Tb427_000616800"/>
<evidence type="ECO:0000256" key="1">
    <source>
        <dbReference type="SAM" id="MobiDB-lite"/>
    </source>
</evidence>
<reference evidence="2" key="1">
    <citation type="submission" date="2016-08" db="EMBL/GenBank/DDBJ databases">
        <title>VSG repertoire of Trypanosoma brucei EATRO 1125.</title>
        <authorList>
            <person name="Cross G.A."/>
        </authorList>
    </citation>
    <scope>NUCLEOTIDE SEQUENCE</scope>
    <source>
        <strain evidence="2">EATRO 1125</strain>
    </source>
</reference>
<sequence length="298" mass="32051">MAENTKLQEEKQGAAQYKLQNQVVSPSTATTNPGPTEAAVCGGNAGTCSDSAGGDKHGIRGGTIYKTAEAKSPIREATTAGTTLVIWHAANQDESDIGNYVTTMANSEAAAVSAAAEPCEPWTETSNEVFLQNIASWEIPIDQEDKLNEKQRKIQPATLTALYGTKDEELTAKIWKSVDAIQLTAKNSVVSKQAKLGDFTDTKRLLVLETAVEVQKNNAVQSAPDSTAQPEAESGPNTEAVDKKNREKKDECTATEEDKCDKTKCDWNAEKKQCKVKEGAAFISAVIMAPLLLQFILL</sequence>
<proteinExistence type="predicted"/>
<name>A0A1J0RCR8_9TRYP</name>
<protein>
    <submittedName>
        <fullName evidence="2">Variant surface glycoprotein 1125.5483</fullName>
    </submittedName>
</protein>
<organism evidence="2">
    <name type="scientific">Trypanosoma brucei</name>
    <dbReference type="NCBI Taxonomy" id="5691"/>
    <lineage>
        <taxon>Eukaryota</taxon>
        <taxon>Discoba</taxon>
        <taxon>Euglenozoa</taxon>
        <taxon>Kinetoplastea</taxon>
        <taxon>Metakinetoplastina</taxon>
        <taxon>Trypanosomatida</taxon>
        <taxon>Trypanosomatidae</taxon>
        <taxon>Trypanosoma</taxon>
    </lineage>
</organism>
<dbReference type="EMBL" id="KX701604">
    <property type="protein sequence ID" value="APD75560.1"/>
    <property type="molecule type" value="Genomic_DNA"/>
</dbReference>